<evidence type="ECO:0000259" key="5">
    <source>
        <dbReference type="Pfam" id="PF21000"/>
    </source>
</evidence>
<reference evidence="6 7" key="1">
    <citation type="journal article" date="2024" name="Commun. Biol.">
        <title>Comparative genomic analysis of thermophilic fungi reveals convergent evolutionary adaptations and gene losses.</title>
        <authorList>
            <person name="Steindorff A.S."/>
            <person name="Aguilar-Pontes M.V."/>
            <person name="Robinson A.J."/>
            <person name="Andreopoulos B."/>
            <person name="LaButti K."/>
            <person name="Kuo A."/>
            <person name="Mondo S."/>
            <person name="Riley R."/>
            <person name="Otillar R."/>
            <person name="Haridas S."/>
            <person name="Lipzen A."/>
            <person name="Grimwood J."/>
            <person name="Schmutz J."/>
            <person name="Clum A."/>
            <person name="Reid I.D."/>
            <person name="Moisan M.C."/>
            <person name="Butler G."/>
            <person name="Nguyen T.T.M."/>
            <person name="Dewar K."/>
            <person name="Conant G."/>
            <person name="Drula E."/>
            <person name="Henrissat B."/>
            <person name="Hansel C."/>
            <person name="Singer S."/>
            <person name="Hutchinson M.I."/>
            <person name="de Vries R.P."/>
            <person name="Natvig D.O."/>
            <person name="Powell A.J."/>
            <person name="Tsang A."/>
            <person name="Grigoriev I.V."/>
        </authorList>
    </citation>
    <scope>NUCLEOTIDE SEQUENCE [LARGE SCALE GENOMIC DNA]</scope>
    <source>
        <strain evidence="6 7">CBS 620.91</strain>
    </source>
</reference>
<evidence type="ECO:0000256" key="3">
    <source>
        <dbReference type="SAM" id="MobiDB-lite"/>
    </source>
</evidence>
<evidence type="ECO:0000256" key="2">
    <source>
        <dbReference type="ARBA" id="ARBA00018987"/>
    </source>
</evidence>
<comment type="similarity">
    <text evidence="1">Belongs to the RMI1 family.</text>
</comment>
<dbReference type="InterPro" id="IPR042470">
    <property type="entry name" value="RMI1_N_C_sf"/>
</dbReference>
<sequence>MNKPPTHRAKDAAMSSTIAQQLQASLSTTSTPLPSLAWLQSLLSTRPQPLPPLASLLATVRARLLAADLTSKNLLDDTYAKSHAFPPRLAQTQAMAPSGVAGAGAASGRGGGRGGGGGAREIRLSHDVVVQVLDIQDISRPKWEQVEQLEALARGEGTRGREVIRLPVNGGEDGEELDDDDDEGTIQEGNNPNTAAANNPSAPRQSKPSTHSLLLQDPLGQTLGAVELNPVPRLGLGSTHIGEKLLLKAGTPVARGVVLLDPAHCVVLGGKVEAWHRSWVDGRLERLRSAVGAPPAGGGGMGTPAATGM</sequence>
<keyword evidence="7" id="KW-1185">Reference proteome</keyword>
<dbReference type="Pfam" id="PF08585">
    <property type="entry name" value="RMI1_N_C"/>
    <property type="match status" value="1"/>
</dbReference>
<dbReference type="Proteomes" id="UP001583172">
    <property type="component" value="Unassembled WGS sequence"/>
</dbReference>
<evidence type="ECO:0000256" key="1">
    <source>
        <dbReference type="ARBA" id="ARBA00006395"/>
    </source>
</evidence>
<dbReference type="Gene3D" id="2.40.50.770">
    <property type="entry name" value="RecQ-mediated genome instability protein Rmi1, C-terminal domain"/>
    <property type="match status" value="1"/>
</dbReference>
<comment type="caution">
    <text evidence="6">The sequence shown here is derived from an EMBL/GenBank/DDBJ whole genome shotgun (WGS) entry which is preliminary data.</text>
</comment>
<feature type="domain" description="RecQ mediated genome instability protein 1 OB-fold" evidence="4">
    <location>
        <begin position="123"/>
        <end position="283"/>
    </location>
</feature>
<feature type="region of interest" description="Disordered" evidence="3">
    <location>
        <begin position="95"/>
        <end position="119"/>
    </location>
</feature>
<accession>A0ABR3V9Z9</accession>
<gene>
    <name evidence="6" type="ORF">VTJ49DRAFT_2596</name>
</gene>
<name>A0ABR3V9Z9_HUMIN</name>
<organism evidence="6 7">
    <name type="scientific">Humicola insolens</name>
    <name type="common">Soft-rot fungus</name>
    <dbReference type="NCBI Taxonomy" id="85995"/>
    <lineage>
        <taxon>Eukaryota</taxon>
        <taxon>Fungi</taxon>
        <taxon>Dikarya</taxon>
        <taxon>Ascomycota</taxon>
        <taxon>Pezizomycotina</taxon>
        <taxon>Sordariomycetes</taxon>
        <taxon>Sordariomycetidae</taxon>
        <taxon>Sordariales</taxon>
        <taxon>Chaetomiaceae</taxon>
        <taxon>Mycothermus</taxon>
    </lineage>
</organism>
<dbReference type="PANTHER" id="PTHR14790:SF15">
    <property type="entry name" value="RECQ-MEDIATED GENOME INSTABILITY PROTEIN 1"/>
    <property type="match status" value="1"/>
</dbReference>
<protein>
    <recommendedName>
        <fullName evidence="2">RecQ-mediated genome instability protein 1</fullName>
    </recommendedName>
</protein>
<evidence type="ECO:0000259" key="4">
    <source>
        <dbReference type="Pfam" id="PF08585"/>
    </source>
</evidence>
<feature type="region of interest" description="Disordered" evidence="3">
    <location>
        <begin position="163"/>
        <end position="212"/>
    </location>
</feature>
<proteinExistence type="inferred from homology"/>
<feature type="compositionally biased region" description="Gly residues" evidence="3">
    <location>
        <begin position="101"/>
        <end position="119"/>
    </location>
</feature>
<feature type="compositionally biased region" description="Low complexity" evidence="3">
    <location>
        <begin position="190"/>
        <end position="203"/>
    </location>
</feature>
<dbReference type="InterPro" id="IPR049363">
    <property type="entry name" value="RMI1_N"/>
</dbReference>
<feature type="compositionally biased region" description="Acidic residues" evidence="3">
    <location>
        <begin position="172"/>
        <end position="185"/>
    </location>
</feature>
<dbReference type="PANTHER" id="PTHR14790">
    <property type="entry name" value="RECQ-MEDIATED GENOME INSTABILITY PROTEIN 1 RMI1"/>
    <property type="match status" value="1"/>
</dbReference>
<dbReference type="Pfam" id="PF21000">
    <property type="entry name" value="RMI1_N_N"/>
    <property type="match status" value="1"/>
</dbReference>
<feature type="domain" description="RMI1 N-terminal" evidence="5">
    <location>
        <begin position="26"/>
        <end position="71"/>
    </location>
</feature>
<evidence type="ECO:0000313" key="6">
    <source>
        <dbReference type="EMBL" id="KAL1838522.1"/>
    </source>
</evidence>
<dbReference type="EMBL" id="JAZGSY010000209">
    <property type="protein sequence ID" value="KAL1838522.1"/>
    <property type="molecule type" value="Genomic_DNA"/>
</dbReference>
<dbReference type="InterPro" id="IPR013894">
    <property type="entry name" value="RMI1_OB"/>
</dbReference>
<evidence type="ECO:0000313" key="7">
    <source>
        <dbReference type="Proteomes" id="UP001583172"/>
    </source>
</evidence>